<protein>
    <recommendedName>
        <fullName evidence="2">L-methionine (R)-S-oxide reductase</fullName>
        <ecNumber evidence="2">1.8.4.14</ecNumber>
    </recommendedName>
</protein>
<accession>A0AAD6F9A3</accession>
<reference evidence="6" key="1">
    <citation type="submission" date="2022-11" db="EMBL/GenBank/DDBJ databases">
        <title>Chromosome-level genome of Pogonophryne albipinna.</title>
        <authorList>
            <person name="Jo E."/>
        </authorList>
    </citation>
    <scope>NUCLEOTIDE SEQUENCE</scope>
    <source>
        <strain evidence="6">SGF0006</strain>
        <tissue evidence="6">Muscle</tissue>
    </source>
</reference>
<dbReference type="Gene3D" id="2.170.150.20">
    <property type="entry name" value="Peptide methionine sulfoxide reductase"/>
    <property type="match status" value="1"/>
</dbReference>
<dbReference type="InterPro" id="IPR002579">
    <property type="entry name" value="Met_Sox_Rdtase_MsrB_dom"/>
</dbReference>
<evidence type="ECO:0000313" key="6">
    <source>
        <dbReference type="EMBL" id="KAJ4925440.1"/>
    </source>
</evidence>
<dbReference type="PANTHER" id="PTHR10173:SF37">
    <property type="entry name" value="METHIONINE-R-SULFOXIDE REDUCTASE B2, MITOCHONDRIAL"/>
    <property type="match status" value="1"/>
</dbReference>
<name>A0AAD6F9A3_9TELE</name>
<dbReference type="GO" id="GO:0030091">
    <property type="term" value="P:protein repair"/>
    <property type="evidence" value="ECO:0007669"/>
    <property type="project" value="InterPro"/>
</dbReference>
<evidence type="ECO:0000259" key="5">
    <source>
        <dbReference type="PROSITE" id="PS51790"/>
    </source>
</evidence>
<dbReference type="Proteomes" id="UP001219934">
    <property type="component" value="Unassembled WGS sequence"/>
</dbReference>
<dbReference type="GO" id="GO:0006979">
    <property type="term" value="P:response to oxidative stress"/>
    <property type="evidence" value="ECO:0007669"/>
    <property type="project" value="InterPro"/>
</dbReference>
<comment type="caution">
    <text evidence="6">The sequence shown here is derived from an EMBL/GenBank/DDBJ whole genome shotgun (WGS) entry which is preliminary data.</text>
</comment>
<dbReference type="AlphaFoldDB" id="A0AAD6F9A3"/>
<dbReference type="SUPFAM" id="SSF51316">
    <property type="entry name" value="Mss4-like"/>
    <property type="match status" value="1"/>
</dbReference>
<dbReference type="EC" id="1.8.4.14" evidence="2"/>
<dbReference type="Pfam" id="PF01641">
    <property type="entry name" value="SelR"/>
    <property type="match status" value="1"/>
</dbReference>
<keyword evidence="7" id="KW-1185">Reference proteome</keyword>
<dbReference type="GO" id="GO:0005737">
    <property type="term" value="C:cytoplasm"/>
    <property type="evidence" value="ECO:0007669"/>
    <property type="project" value="TreeGrafter"/>
</dbReference>
<evidence type="ECO:0000313" key="7">
    <source>
        <dbReference type="Proteomes" id="UP001219934"/>
    </source>
</evidence>
<feature type="domain" description="MsrB" evidence="5">
    <location>
        <begin position="75"/>
        <end position="165"/>
    </location>
</feature>
<evidence type="ECO:0000256" key="2">
    <source>
        <dbReference type="ARBA" id="ARBA00012498"/>
    </source>
</evidence>
<evidence type="ECO:0000256" key="3">
    <source>
        <dbReference type="ARBA" id="ARBA00023002"/>
    </source>
</evidence>
<dbReference type="PANTHER" id="PTHR10173">
    <property type="entry name" value="METHIONINE SULFOXIDE REDUCTASE"/>
    <property type="match status" value="1"/>
</dbReference>
<proteinExistence type="inferred from homology"/>
<dbReference type="GO" id="GO:0033745">
    <property type="term" value="F:L-methionine-(R)-S-oxide reductase activity"/>
    <property type="evidence" value="ECO:0007669"/>
    <property type="project" value="UniProtKB-EC"/>
</dbReference>
<dbReference type="InterPro" id="IPR028427">
    <property type="entry name" value="Met_Sox_Rdtase_MsrB"/>
</dbReference>
<evidence type="ECO:0000256" key="1">
    <source>
        <dbReference type="ARBA" id="ARBA00007174"/>
    </source>
</evidence>
<comment type="similarity">
    <text evidence="1">Belongs to the MsrB Met sulfoxide reductase family.</text>
</comment>
<dbReference type="GO" id="GO:0033743">
    <property type="term" value="F:peptide-methionine (R)-S-oxide reductase activity"/>
    <property type="evidence" value="ECO:0007669"/>
    <property type="project" value="InterPro"/>
</dbReference>
<dbReference type="PROSITE" id="PS51790">
    <property type="entry name" value="MSRB"/>
    <property type="match status" value="1"/>
</dbReference>
<dbReference type="EMBL" id="JAPTMU010000021">
    <property type="protein sequence ID" value="KAJ4925440.1"/>
    <property type="molecule type" value="Genomic_DNA"/>
</dbReference>
<comment type="catalytic activity">
    <reaction evidence="4">
        <text>[thioredoxin]-disulfide + L-methionine + H2O = L-methionine (R)-S-oxide + [thioredoxin]-dithiol</text>
        <dbReference type="Rhea" id="RHEA:21260"/>
        <dbReference type="Rhea" id="RHEA-COMP:10698"/>
        <dbReference type="Rhea" id="RHEA-COMP:10700"/>
        <dbReference type="ChEBI" id="CHEBI:15377"/>
        <dbReference type="ChEBI" id="CHEBI:29950"/>
        <dbReference type="ChEBI" id="CHEBI:50058"/>
        <dbReference type="ChEBI" id="CHEBI:57844"/>
        <dbReference type="ChEBI" id="CHEBI:58773"/>
        <dbReference type="EC" id="1.8.4.14"/>
    </reaction>
</comment>
<organism evidence="6 7">
    <name type="scientific">Pogonophryne albipinna</name>
    <dbReference type="NCBI Taxonomy" id="1090488"/>
    <lineage>
        <taxon>Eukaryota</taxon>
        <taxon>Metazoa</taxon>
        <taxon>Chordata</taxon>
        <taxon>Craniata</taxon>
        <taxon>Vertebrata</taxon>
        <taxon>Euteleostomi</taxon>
        <taxon>Actinopterygii</taxon>
        <taxon>Neopterygii</taxon>
        <taxon>Teleostei</taxon>
        <taxon>Neoteleostei</taxon>
        <taxon>Acanthomorphata</taxon>
        <taxon>Eupercaria</taxon>
        <taxon>Perciformes</taxon>
        <taxon>Notothenioidei</taxon>
        <taxon>Pogonophryne</taxon>
    </lineage>
</organism>
<gene>
    <name evidence="6" type="ORF">JOQ06_018171</name>
</gene>
<dbReference type="InterPro" id="IPR011057">
    <property type="entry name" value="Mss4-like_sf"/>
</dbReference>
<evidence type="ECO:0000256" key="4">
    <source>
        <dbReference type="ARBA" id="ARBA00049261"/>
    </source>
</evidence>
<sequence>MSRFVARLSVVFSQQATLLPRRIPVFIRPVSTSQGLQSLTRYNETTDWQKKLTPEQFVVTREKGTEMVQPATNLSEAKYDSGMGWPAFKEAHGTWERDESHASIIRRPDNSLGNAGTEVLCKNVSGFLSAGAKCDSHLGHVFNDGPDPTGQRFCINSLALTFKPRENNKLENKEEQN</sequence>
<keyword evidence="3" id="KW-0560">Oxidoreductase</keyword>